<gene>
    <name evidence="1" type="ORF">PMAYCL1PPCAC_04413</name>
</gene>
<protein>
    <submittedName>
        <fullName evidence="1">Uncharacterized protein</fullName>
    </submittedName>
</protein>
<accession>A0AAN5C283</accession>
<feature type="non-terminal residue" evidence="1">
    <location>
        <position position="1"/>
    </location>
</feature>
<comment type="caution">
    <text evidence="1">The sequence shown here is derived from an EMBL/GenBank/DDBJ whole genome shotgun (WGS) entry which is preliminary data.</text>
</comment>
<feature type="non-terminal residue" evidence="1">
    <location>
        <position position="122"/>
    </location>
</feature>
<dbReference type="AlphaFoldDB" id="A0AAN5C283"/>
<organism evidence="1 2">
    <name type="scientific">Pristionchus mayeri</name>
    <dbReference type="NCBI Taxonomy" id="1317129"/>
    <lineage>
        <taxon>Eukaryota</taxon>
        <taxon>Metazoa</taxon>
        <taxon>Ecdysozoa</taxon>
        <taxon>Nematoda</taxon>
        <taxon>Chromadorea</taxon>
        <taxon>Rhabditida</taxon>
        <taxon>Rhabditina</taxon>
        <taxon>Diplogasteromorpha</taxon>
        <taxon>Diplogasteroidea</taxon>
        <taxon>Neodiplogasteridae</taxon>
        <taxon>Pristionchus</taxon>
    </lineage>
</organism>
<evidence type="ECO:0000313" key="1">
    <source>
        <dbReference type="EMBL" id="GMR34218.1"/>
    </source>
</evidence>
<evidence type="ECO:0000313" key="2">
    <source>
        <dbReference type="Proteomes" id="UP001328107"/>
    </source>
</evidence>
<proteinExistence type="predicted"/>
<sequence>ALEYARTDRMGHVISRSFDLIGGAARDGVEAASVRDLSELLKRDRDFAMEKDGKESSSLTQIPRSLLYGLVDSLGSMIDLLAERRAAEMEDIQSEQEESLAKRAQFLPEPIPIEPHFVIPRE</sequence>
<dbReference type="Proteomes" id="UP001328107">
    <property type="component" value="Unassembled WGS sequence"/>
</dbReference>
<dbReference type="EMBL" id="BTRK01000001">
    <property type="protein sequence ID" value="GMR34218.1"/>
    <property type="molecule type" value="Genomic_DNA"/>
</dbReference>
<reference evidence="2" key="1">
    <citation type="submission" date="2022-10" db="EMBL/GenBank/DDBJ databases">
        <title>Genome assembly of Pristionchus species.</title>
        <authorList>
            <person name="Yoshida K."/>
            <person name="Sommer R.J."/>
        </authorList>
    </citation>
    <scope>NUCLEOTIDE SEQUENCE [LARGE SCALE GENOMIC DNA]</scope>
    <source>
        <strain evidence="2">RS5460</strain>
    </source>
</reference>
<name>A0AAN5C283_9BILA</name>
<keyword evidence="2" id="KW-1185">Reference proteome</keyword>